<reference evidence="2 3" key="1">
    <citation type="submission" date="2024-02" db="EMBL/GenBank/DDBJ databases">
        <title>De novo assembly and annotation of 12 fungi associated with fruit tree decline syndrome in Ontario, Canada.</title>
        <authorList>
            <person name="Sulman M."/>
            <person name="Ellouze W."/>
            <person name="Ilyukhin E."/>
        </authorList>
    </citation>
    <scope>NUCLEOTIDE SEQUENCE [LARGE SCALE GENOMIC DNA]</scope>
    <source>
        <strain evidence="2 3">M11/M66-122</strain>
    </source>
</reference>
<evidence type="ECO:0000256" key="1">
    <source>
        <dbReference type="SAM" id="MobiDB-lite"/>
    </source>
</evidence>
<evidence type="ECO:0000313" key="2">
    <source>
        <dbReference type="EMBL" id="KAK7754844.1"/>
    </source>
</evidence>
<feature type="region of interest" description="Disordered" evidence="1">
    <location>
        <begin position="1"/>
        <end position="110"/>
    </location>
</feature>
<name>A0AAN9V5D4_9PEZI</name>
<sequence length="141" mass="15255">MASSSSPLALHIQQETQRWESLARQRRQRQQQQHGESALDDDESRSCTSESNGSASDLASMVSTALTSIEAEDPDVLPQPPLPQNTDGTPIPVYGSLGEAAQQSTAGVLEPRRLVTPGKLYENEEDDDEIFEYDVVVGGGV</sequence>
<feature type="compositionally biased region" description="Polar residues" evidence="1">
    <location>
        <begin position="46"/>
        <end position="67"/>
    </location>
</feature>
<proteinExistence type="predicted"/>
<protein>
    <submittedName>
        <fullName evidence="2">Uncharacterized protein</fullName>
    </submittedName>
</protein>
<organism evidence="2 3">
    <name type="scientific">Diatrype stigma</name>
    <dbReference type="NCBI Taxonomy" id="117547"/>
    <lineage>
        <taxon>Eukaryota</taxon>
        <taxon>Fungi</taxon>
        <taxon>Dikarya</taxon>
        <taxon>Ascomycota</taxon>
        <taxon>Pezizomycotina</taxon>
        <taxon>Sordariomycetes</taxon>
        <taxon>Xylariomycetidae</taxon>
        <taxon>Xylariales</taxon>
        <taxon>Diatrypaceae</taxon>
        <taxon>Diatrype</taxon>
    </lineage>
</organism>
<keyword evidence="3" id="KW-1185">Reference proteome</keyword>
<dbReference type="EMBL" id="JAKJXP020000017">
    <property type="protein sequence ID" value="KAK7754844.1"/>
    <property type="molecule type" value="Genomic_DNA"/>
</dbReference>
<dbReference type="Proteomes" id="UP001320420">
    <property type="component" value="Unassembled WGS sequence"/>
</dbReference>
<evidence type="ECO:0000313" key="3">
    <source>
        <dbReference type="Proteomes" id="UP001320420"/>
    </source>
</evidence>
<gene>
    <name evidence="2" type="ORF">SLS62_003158</name>
</gene>
<dbReference type="AlphaFoldDB" id="A0AAN9V5D4"/>
<comment type="caution">
    <text evidence="2">The sequence shown here is derived from an EMBL/GenBank/DDBJ whole genome shotgun (WGS) entry which is preliminary data.</text>
</comment>
<accession>A0AAN9V5D4</accession>